<name>A0A4V3SJS9_9PEZI</name>
<organism evidence="2 3">
    <name type="scientific">Ascodesmis nigricans</name>
    <dbReference type="NCBI Taxonomy" id="341454"/>
    <lineage>
        <taxon>Eukaryota</taxon>
        <taxon>Fungi</taxon>
        <taxon>Dikarya</taxon>
        <taxon>Ascomycota</taxon>
        <taxon>Pezizomycotina</taxon>
        <taxon>Pezizomycetes</taxon>
        <taxon>Pezizales</taxon>
        <taxon>Ascodesmidaceae</taxon>
        <taxon>Ascodesmis</taxon>
    </lineage>
</organism>
<feature type="signal peptide" evidence="1">
    <location>
        <begin position="1"/>
        <end position="20"/>
    </location>
</feature>
<reference evidence="2 3" key="1">
    <citation type="submission" date="2019-04" db="EMBL/GenBank/DDBJ databases">
        <title>Comparative genomics and transcriptomics to analyze fruiting body development in filamentous ascomycetes.</title>
        <authorList>
            <consortium name="DOE Joint Genome Institute"/>
            <person name="Lutkenhaus R."/>
            <person name="Traeger S."/>
            <person name="Breuer J."/>
            <person name="Kuo A."/>
            <person name="Lipzen A."/>
            <person name="Pangilinan J."/>
            <person name="Dilworth D."/>
            <person name="Sandor L."/>
            <person name="Poggeler S."/>
            <person name="Barry K."/>
            <person name="Grigoriev I.V."/>
            <person name="Nowrousian M."/>
        </authorList>
    </citation>
    <scope>NUCLEOTIDE SEQUENCE [LARGE SCALE GENOMIC DNA]</scope>
    <source>
        <strain evidence="2 3">CBS 389.68</strain>
    </source>
</reference>
<feature type="chain" id="PRO_5020895111" evidence="1">
    <location>
        <begin position="21"/>
        <end position="90"/>
    </location>
</feature>
<evidence type="ECO:0000313" key="2">
    <source>
        <dbReference type="EMBL" id="TGZ85195.1"/>
    </source>
</evidence>
<dbReference type="AlphaFoldDB" id="A0A4V3SJS9"/>
<gene>
    <name evidence="2" type="ORF">EX30DRAFT_18289</name>
</gene>
<proteinExistence type="predicted"/>
<sequence length="90" mass="10170">MPPSLILGGVLNFFLRSVNQGACCLRDEAVLPALERWTEMGLVCWFLRPWNILFDCPTEVGFSVCDEKQLGQECWTCAGRLQDEFGKQKG</sequence>
<dbReference type="Proteomes" id="UP000298138">
    <property type="component" value="Unassembled WGS sequence"/>
</dbReference>
<dbReference type="EMBL" id="ML220112">
    <property type="protein sequence ID" value="TGZ85195.1"/>
    <property type="molecule type" value="Genomic_DNA"/>
</dbReference>
<dbReference type="InParanoid" id="A0A4V3SJS9"/>
<accession>A0A4V3SJS9</accession>
<keyword evidence="3" id="KW-1185">Reference proteome</keyword>
<evidence type="ECO:0000313" key="3">
    <source>
        <dbReference type="Proteomes" id="UP000298138"/>
    </source>
</evidence>
<protein>
    <submittedName>
        <fullName evidence="2">Uncharacterized protein</fullName>
    </submittedName>
</protein>
<keyword evidence="1" id="KW-0732">Signal</keyword>
<evidence type="ECO:0000256" key="1">
    <source>
        <dbReference type="SAM" id="SignalP"/>
    </source>
</evidence>